<evidence type="ECO:0000313" key="1">
    <source>
        <dbReference type="EMBL" id="MCQ8185589.1"/>
    </source>
</evidence>
<name>A0A9X2L9V5_9PROT</name>
<evidence type="ECO:0000313" key="2">
    <source>
        <dbReference type="Proteomes" id="UP001142610"/>
    </source>
</evidence>
<dbReference type="RefSeq" id="WP_256619479.1">
    <property type="nucleotide sequence ID" value="NZ_JANIBC010000006.1"/>
</dbReference>
<sequence length="109" mass="12685">MICRHWRGWTSKENADTYQRLLAEEVIPMIEARTDAGFLGIDTMRRELGTETEFATIIWFESWDAVKAFMGEDYEAAHIPDVVKPVLEHWDERCAHYEVFPNPRQVVGG</sequence>
<reference evidence="1" key="1">
    <citation type="submission" date="2022-07" db="EMBL/GenBank/DDBJ databases">
        <title>Parvularcula maris sp. nov., an algicidal bacterium isolated from seawater.</title>
        <authorList>
            <person name="Li F."/>
        </authorList>
    </citation>
    <scope>NUCLEOTIDE SEQUENCE</scope>
    <source>
        <strain evidence="1">BGMRC 0090</strain>
    </source>
</reference>
<comment type="caution">
    <text evidence="1">The sequence shown here is derived from an EMBL/GenBank/DDBJ whole genome shotgun (WGS) entry which is preliminary data.</text>
</comment>
<dbReference type="Proteomes" id="UP001142610">
    <property type="component" value="Unassembled WGS sequence"/>
</dbReference>
<evidence type="ECO:0008006" key="3">
    <source>
        <dbReference type="Google" id="ProtNLM"/>
    </source>
</evidence>
<gene>
    <name evidence="1" type="ORF">NOG11_09285</name>
</gene>
<accession>A0A9X2L9V5</accession>
<proteinExistence type="predicted"/>
<dbReference type="AlphaFoldDB" id="A0A9X2L9V5"/>
<organism evidence="1 2">
    <name type="scientific">Parvularcula maris</name>
    <dbReference type="NCBI Taxonomy" id="2965077"/>
    <lineage>
        <taxon>Bacteria</taxon>
        <taxon>Pseudomonadati</taxon>
        <taxon>Pseudomonadota</taxon>
        <taxon>Alphaproteobacteria</taxon>
        <taxon>Parvularculales</taxon>
        <taxon>Parvularculaceae</taxon>
        <taxon>Parvularcula</taxon>
    </lineage>
</organism>
<protein>
    <recommendedName>
        <fullName evidence="3">Antibiotic biosynthesis monooxygenase</fullName>
    </recommendedName>
</protein>
<dbReference type="EMBL" id="JANIBC010000006">
    <property type="protein sequence ID" value="MCQ8185589.1"/>
    <property type="molecule type" value="Genomic_DNA"/>
</dbReference>
<keyword evidence="2" id="KW-1185">Reference proteome</keyword>